<organism evidence="2">
    <name type="scientific">viral metagenome</name>
    <dbReference type="NCBI Taxonomy" id="1070528"/>
    <lineage>
        <taxon>unclassified sequences</taxon>
        <taxon>metagenomes</taxon>
        <taxon>organismal metagenomes</taxon>
    </lineage>
</organism>
<sequence length="56" mass="6252">MGSTISKTEGLFESFMTAIKRPRPSNIFAQSPPAKRFKPSPPFEDNGAKAVIIRDW</sequence>
<name>A0A6C0AIG5_9ZZZZ</name>
<feature type="region of interest" description="Disordered" evidence="1">
    <location>
        <begin position="23"/>
        <end position="43"/>
    </location>
</feature>
<dbReference type="AlphaFoldDB" id="A0A6C0AIG5"/>
<dbReference type="EMBL" id="MN740647">
    <property type="protein sequence ID" value="QHS79548.1"/>
    <property type="molecule type" value="Genomic_DNA"/>
</dbReference>
<proteinExistence type="predicted"/>
<evidence type="ECO:0000313" key="2">
    <source>
        <dbReference type="EMBL" id="QHS79548.1"/>
    </source>
</evidence>
<reference evidence="2" key="1">
    <citation type="journal article" date="2020" name="Nature">
        <title>Giant virus diversity and host interactions through global metagenomics.</title>
        <authorList>
            <person name="Schulz F."/>
            <person name="Roux S."/>
            <person name="Paez-Espino D."/>
            <person name="Jungbluth S."/>
            <person name="Walsh D.A."/>
            <person name="Denef V.J."/>
            <person name="McMahon K.D."/>
            <person name="Konstantinidis K.T."/>
            <person name="Eloe-Fadrosh E.A."/>
            <person name="Kyrpides N.C."/>
            <person name="Woyke T."/>
        </authorList>
    </citation>
    <scope>NUCLEOTIDE SEQUENCE</scope>
    <source>
        <strain evidence="2">GVMAG-S-1035237-23</strain>
    </source>
</reference>
<accession>A0A6C0AIG5</accession>
<evidence type="ECO:0000256" key="1">
    <source>
        <dbReference type="SAM" id="MobiDB-lite"/>
    </source>
</evidence>
<protein>
    <submittedName>
        <fullName evidence="2">Uncharacterized protein</fullName>
    </submittedName>
</protein>